<gene>
    <name evidence="1" type="ORF">UV68_C0041G0003</name>
</gene>
<evidence type="ECO:0000313" key="1">
    <source>
        <dbReference type="EMBL" id="KKS92616.1"/>
    </source>
</evidence>
<protein>
    <submittedName>
        <fullName evidence="1">Uncharacterized protein</fullName>
    </submittedName>
</protein>
<dbReference type="EMBL" id="LCFK01000041">
    <property type="protein sequence ID" value="KKS92616.1"/>
    <property type="molecule type" value="Genomic_DNA"/>
</dbReference>
<accession>A0A0G1FBZ0</accession>
<proteinExistence type="predicted"/>
<reference evidence="1 2" key="1">
    <citation type="journal article" date="2015" name="Nature">
        <title>rRNA introns, odd ribosomes, and small enigmatic genomes across a large radiation of phyla.</title>
        <authorList>
            <person name="Brown C.T."/>
            <person name="Hug L.A."/>
            <person name="Thomas B.C."/>
            <person name="Sharon I."/>
            <person name="Castelle C.J."/>
            <person name="Singh A."/>
            <person name="Wilkins M.J."/>
            <person name="Williams K.H."/>
            <person name="Banfield J.F."/>
        </authorList>
    </citation>
    <scope>NUCLEOTIDE SEQUENCE [LARGE SCALE GENOMIC DNA]</scope>
</reference>
<evidence type="ECO:0000313" key="2">
    <source>
        <dbReference type="Proteomes" id="UP000033980"/>
    </source>
</evidence>
<dbReference type="Proteomes" id="UP000033980">
    <property type="component" value="Unassembled WGS sequence"/>
</dbReference>
<dbReference type="AlphaFoldDB" id="A0A0G1FBZ0"/>
<sequence>MLIPELVKEFQNIIQKEYGLALSDKEASEIANNLTGYFDLLAKIHHRDRLTAEAPDLVRSGGSNQGL</sequence>
<name>A0A0G1FBZ0_9BACT</name>
<comment type="caution">
    <text evidence="1">The sequence shown here is derived from an EMBL/GenBank/DDBJ whole genome shotgun (WGS) entry which is preliminary data.</text>
</comment>
<organism evidence="1 2">
    <name type="scientific">Candidatus Collierbacteria bacterium GW2011_GWC2_43_12</name>
    <dbReference type="NCBI Taxonomy" id="1618390"/>
    <lineage>
        <taxon>Bacteria</taxon>
        <taxon>Candidatus Collieribacteriota</taxon>
    </lineage>
</organism>